<gene>
    <name evidence="1" type="ORF">SAMN06275492_10459</name>
</gene>
<dbReference type="Proteomes" id="UP000193355">
    <property type="component" value="Unassembled WGS sequence"/>
</dbReference>
<protein>
    <submittedName>
        <fullName evidence="1">Uncharacterized protein</fullName>
    </submittedName>
</protein>
<dbReference type="RefSeq" id="WP_085543877.1">
    <property type="nucleotide sequence ID" value="NZ_FXBB01000004.1"/>
</dbReference>
<name>A0A1X7IQQ9_9BACT</name>
<sequence length="175" mass="19473">MSVFRETGGVSLREDLDLFVEHETLRVGIMERMEGLLARVESVEGAERKALEKEIRALGRQLNRLDRLDRKRADRLVDGAVRSGDRRLLAQLEALRSRYGRSQWGFPVIDVDGLSKTLKQGIARGVSTIMLCGVIAIGTGQPGPGKVSISSWDLSNREELHEVANIPEMLGLPER</sequence>
<reference evidence="2" key="1">
    <citation type="submission" date="2017-04" db="EMBL/GenBank/DDBJ databases">
        <authorList>
            <person name="Varghese N."/>
            <person name="Submissions S."/>
        </authorList>
    </citation>
    <scope>NUCLEOTIDE SEQUENCE [LARGE SCALE GENOMIC DNA]</scope>
    <source>
        <strain evidence="2">USBA 82</strain>
    </source>
</reference>
<dbReference type="STRING" id="561720.SAMN06275492_10459"/>
<dbReference type="AlphaFoldDB" id="A0A1X7IQQ9"/>
<evidence type="ECO:0000313" key="1">
    <source>
        <dbReference type="EMBL" id="SMG17427.1"/>
    </source>
</evidence>
<proteinExistence type="predicted"/>
<dbReference type="EMBL" id="FXBB01000004">
    <property type="protein sequence ID" value="SMG17427.1"/>
    <property type="molecule type" value="Genomic_DNA"/>
</dbReference>
<dbReference type="OrthoDB" id="9859458at2"/>
<keyword evidence="2" id="KW-1185">Reference proteome</keyword>
<organism evidence="1 2">
    <name type="scientific">Dethiosulfovibrio salsuginis</name>
    <dbReference type="NCBI Taxonomy" id="561720"/>
    <lineage>
        <taxon>Bacteria</taxon>
        <taxon>Thermotogati</taxon>
        <taxon>Synergistota</taxon>
        <taxon>Synergistia</taxon>
        <taxon>Synergistales</taxon>
        <taxon>Dethiosulfovibrionaceae</taxon>
        <taxon>Dethiosulfovibrio</taxon>
    </lineage>
</organism>
<evidence type="ECO:0000313" key="2">
    <source>
        <dbReference type="Proteomes" id="UP000193355"/>
    </source>
</evidence>
<accession>A0A1X7IQQ9</accession>